<evidence type="ECO:0000313" key="3">
    <source>
        <dbReference type="EMBL" id="MFH5245509.1"/>
    </source>
</evidence>
<dbReference type="Pfam" id="PF01266">
    <property type="entry name" value="DAO"/>
    <property type="match status" value="1"/>
</dbReference>
<name>A0ABW7KDG3_9NOCA</name>
<dbReference type="SUPFAM" id="SSF51905">
    <property type="entry name" value="FAD/NAD(P)-binding domain"/>
    <property type="match status" value="1"/>
</dbReference>
<dbReference type="RefSeq" id="WP_395126292.1">
    <property type="nucleotide sequence ID" value="NZ_JBIMSN010000161.1"/>
</dbReference>
<gene>
    <name evidence="3" type="ORF">ACHIPV_27080</name>
    <name evidence="2" type="ORF">ACHIRB_30140</name>
</gene>
<reference evidence="4 5" key="1">
    <citation type="submission" date="2024-10" db="EMBL/GenBank/DDBJ databases">
        <authorList>
            <person name="Riesco R."/>
        </authorList>
    </citation>
    <scope>NUCLEOTIDE SEQUENCE [LARGE SCALE GENOMIC DNA]</scope>
    <source>
        <strain evidence="3 4">NCIMB 15448</strain>
        <strain evidence="2 5">NCIMB 15450</strain>
    </source>
</reference>
<dbReference type="EMBL" id="JBIMSN010000161">
    <property type="protein sequence ID" value="MFH5232795.1"/>
    <property type="molecule type" value="Genomic_DNA"/>
</dbReference>
<organism evidence="2 5">
    <name type="scientific">Antrihabitans spumae</name>
    <dbReference type="NCBI Taxonomy" id="3373370"/>
    <lineage>
        <taxon>Bacteria</taxon>
        <taxon>Bacillati</taxon>
        <taxon>Actinomycetota</taxon>
        <taxon>Actinomycetes</taxon>
        <taxon>Mycobacteriales</taxon>
        <taxon>Nocardiaceae</taxon>
        <taxon>Antrihabitans</taxon>
    </lineage>
</organism>
<dbReference type="Proteomes" id="UP001609176">
    <property type="component" value="Unassembled WGS sequence"/>
</dbReference>
<evidence type="ECO:0000313" key="2">
    <source>
        <dbReference type="EMBL" id="MFH5232795.1"/>
    </source>
</evidence>
<keyword evidence="5" id="KW-1185">Reference proteome</keyword>
<sequence length="342" mass="37734">MGAGLFGITSALLLSRDGWNVRLVEQRPSIMSGASGNNIFRLHRGYHYPRSIETAVASQESEIQFVGEYGDAVIYSSEHLYAISKSDSLTSAEDFLAHCRTISLPFTKVENPIFRRGSVDLVVRAEEARIDPRALITICKQKLRESEVDVRCGTGVTPELATQFDFLVLANNSGINDTASALDLPVPVRQYELCEVAVVDRVPVGDRDIVVMDGGFISLSPFGRAPGKYLLYDVVNSVQSTQVSAICQLHPEHAYRDQWEESIPSSFDAMKANACQFLEGFENVRRCRSLWSIRTVLPNVDATDERPTTVEWLAPTVLSVFSGKLGTSVVAGRKVVEELQNS</sequence>
<comment type="caution">
    <text evidence="2">The sequence shown here is derived from an EMBL/GenBank/DDBJ whole genome shotgun (WGS) entry which is preliminary data.</text>
</comment>
<evidence type="ECO:0000313" key="4">
    <source>
        <dbReference type="Proteomes" id="UP001609176"/>
    </source>
</evidence>
<dbReference type="Proteomes" id="UP001609219">
    <property type="component" value="Unassembled WGS sequence"/>
</dbReference>
<dbReference type="InterPro" id="IPR036188">
    <property type="entry name" value="FAD/NAD-bd_sf"/>
</dbReference>
<dbReference type="Gene3D" id="3.30.9.10">
    <property type="entry name" value="D-Amino Acid Oxidase, subunit A, domain 2"/>
    <property type="match status" value="1"/>
</dbReference>
<evidence type="ECO:0000259" key="1">
    <source>
        <dbReference type="Pfam" id="PF01266"/>
    </source>
</evidence>
<dbReference type="Gene3D" id="3.50.50.60">
    <property type="entry name" value="FAD/NAD(P)-binding domain"/>
    <property type="match status" value="1"/>
</dbReference>
<dbReference type="InterPro" id="IPR006076">
    <property type="entry name" value="FAD-dep_OxRdtase"/>
</dbReference>
<dbReference type="EMBL" id="JBIMSP010000080">
    <property type="protein sequence ID" value="MFH5245509.1"/>
    <property type="molecule type" value="Genomic_DNA"/>
</dbReference>
<feature type="domain" description="FAD dependent oxidoreductase" evidence="1">
    <location>
        <begin position="2"/>
        <end position="193"/>
    </location>
</feature>
<proteinExistence type="predicted"/>
<evidence type="ECO:0000313" key="5">
    <source>
        <dbReference type="Proteomes" id="UP001609219"/>
    </source>
</evidence>
<protein>
    <submittedName>
        <fullName evidence="2">FAD-dependent oxidoreductase</fullName>
    </submittedName>
</protein>
<accession>A0ABW7KDG3</accession>